<evidence type="ECO:0000313" key="2">
    <source>
        <dbReference type="Proteomes" id="UP000199021"/>
    </source>
</evidence>
<reference evidence="2" key="1">
    <citation type="submission" date="2016-10" db="EMBL/GenBank/DDBJ databases">
        <authorList>
            <person name="Varghese N."/>
            <person name="Submissions S."/>
        </authorList>
    </citation>
    <scope>NUCLEOTIDE SEQUENCE [LARGE SCALE GENOMIC DNA]</scope>
    <source>
        <strain evidence="2">DSM 24740</strain>
    </source>
</reference>
<name>A0A1H9JP35_9BACT</name>
<gene>
    <name evidence="1" type="ORF">SAMN05444359_1186</name>
</gene>
<accession>A0A1H9JP35</accession>
<dbReference type="Proteomes" id="UP000199021">
    <property type="component" value="Unassembled WGS sequence"/>
</dbReference>
<dbReference type="AlphaFoldDB" id="A0A1H9JP35"/>
<proteinExistence type="predicted"/>
<dbReference type="EMBL" id="FOFB01000018">
    <property type="protein sequence ID" value="SEQ88549.1"/>
    <property type="molecule type" value="Genomic_DNA"/>
</dbReference>
<keyword evidence="2" id="KW-1185">Reference proteome</keyword>
<evidence type="ECO:0000313" key="1">
    <source>
        <dbReference type="EMBL" id="SEQ88549.1"/>
    </source>
</evidence>
<organism evidence="1 2">
    <name type="scientific">Neolewinella agarilytica</name>
    <dbReference type="NCBI Taxonomy" id="478744"/>
    <lineage>
        <taxon>Bacteria</taxon>
        <taxon>Pseudomonadati</taxon>
        <taxon>Bacteroidota</taxon>
        <taxon>Saprospiria</taxon>
        <taxon>Saprospirales</taxon>
        <taxon>Lewinellaceae</taxon>
        <taxon>Neolewinella</taxon>
    </lineage>
</organism>
<protein>
    <submittedName>
        <fullName evidence="1">Uncharacterized protein</fullName>
    </submittedName>
</protein>
<dbReference type="InParanoid" id="A0A1H9JP35"/>
<sequence length="37" mass="4260">MVLVTLKEGNDGFTLLFYDFCGRNYTGKTHNTIDEVF</sequence>
<dbReference type="STRING" id="478744.SAMN05444359_1186"/>